<dbReference type="EMBL" id="CAEZTT010000020">
    <property type="protein sequence ID" value="CAB4571316.1"/>
    <property type="molecule type" value="Genomic_DNA"/>
</dbReference>
<protein>
    <submittedName>
        <fullName evidence="1">Unannotated protein</fullName>
    </submittedName>
</protein>
<sequence length="185" mass="21539">MGCLELHLFERGVVIIKSHIYKMLRYDPEMLYNWNEKARSEFRDNRGGSGSSYRDETNARLEQHPIYSSFNMARRESDIIPQNARLDSGRPPPKAITREMIRGLHGAEQIMVPGNNPALQRMILQKEPAVVARNLTASITEEKEPRNKLNEIINSRILNNHYLPLYSYPKVKDLRSNMYSTRHDE</sequence>
<reference evidence="1" key="1">
    <citation type="submission" date="2020-05" db="EMBL/GenBank/DDBJ databases">
        <authorList>
            <person name="Chiriac C."/>
            <person name="Salcher M."/>
            <person name="Ghai R."/>
            <person name="Kavagutti S V."/>
        </authorList>
    </citation>
    <scope>NUCLEOTIDE SEQUENCE</scope>
</reference>
<gene>
    <name evidence="1" type="ORF">UFOPK1726_00300</name>
</gene>
<dbReference type="AlphaFoldDB" id="A0A6J6E645"/>
<evidence type="ECO:0000313" key="1">
    <source>
        <dbReference type="EMBL" id="CAB4571316.1"/>
    </source>
</evidence>
<name>A0A6J6E645_9ZZZZ</name>
<accession>A0A6J6E645</accession>
<proteinExistence type="predicted"/>
<organism evidence="1">
    <name type="scientific">freshwater metagenome</name>
    <dbReference type="NCBI Taxonomy" id="449393"/>
    <lineage>
        <taxon>unclassified sequences</taxon>
        <taxon>metagenomes</taxon>
        <taxon>ecological metagenomes</taxon>
    </lineage>
</organism>